<dbReference type="AlphaFoldDB" id="A0AAV8P7A1"/>
<dbReference type="EMBL" id="JAQQAF010000008">
    <property type="protein sequence ID" value="KAJ8466842.1"/>
    <property type="molecule type" value="Genomic_DNA"/>
</dbReference>
<name>A0AAV8P7A1_ENSVE</name>
<keyword evidence="2" id="KW-1185">Reference proteome</keyword>
<organism evidence="1 2">
    <name type="scientific">Ensete ventricosum</name>
    <name type="common">Abyssinian banana</name>
    <name type="synonym">Musa ensete</name>
    <dbReference type="NCBI Taxonomy" id="4639"/>
    <lineage>
        <taxon>Eukaryota</taxon>
        <taxon>Viridiplantae</taxon>
        <taxon>Streptophyta</taxon>
        <taxon>Embryophyta</taxon>
        <taxon>Tracheophyta</taxon>
        <taxon>Spermatophyta</taxon>
        <taxon>Magnoliopsida</taxon>
        <taxon>Liliopsida</taxon>
        <taxon>Zingiberales</taxon>
        <taxon>Musaceae</taxon>
        <taxon>Ensete</taxon>
    </lineage>
</organism>
<comment type="caution">
    <text evidence="1">The sequence shown here is derived from an EMBL/GenBank/DDBJ whole genome shotgun (WGS) entry which is preliminary data.</text>
</comment>
<gene>
    <name evidence="1" type="ORF">OPV22_029394</name>
</gene>
<dbReference type="Proteomes" id="UP001222027">
    <property type="component" value="Unassembled WGS sequence"/>
</dbReference>
<proteinExistence type="predicted"/>
<reference evidence="1 2" key="1">
    <citation type="submission" date="2022-12" db="EMBL/GenBank/DDBJ databases">
        <title>Chromosome-scale assembly of the Ensete ventricosum genome.</title>
        <authorList>
            <person name="Dussert Y."/>
            <person name="Stocks J."/>
            <person name="Wendawek A."/>
            <person name="Woldeyes F."/>
            <person name="Nichols R.A."/>
            <person name="Borrell J.S."/>
        </authorList>
    </citation>
    <scope>NUCLEOTIDE SEQUENCE [LARGE SCALE GENOMIC DNA]</scope>
    <source>
        <strain evidence="2">cv. Maze</strain>
        <tissue evidence="1">Seeds</tissue>
    </source>
</reference>
<protein>
    <submittedName>
        <fullName evidence="1">Uncharacterized protein</fullName>
    </submittedName>
</protein>
<evidence type="ECO:0000313" key="2">
    <source>
        <dbReference type="Proteomes" id="UP001222027"/>
    </source>
</evidence>
<accession>A0AAV8P7A1</accession>
<sequence>MDLAGLRSDGGKASWISVRLRCLSPGQDTGNPLKLSYVASSGRVFLNRVPDETAEPDSTSSGYIYCPSRLYWSAKACYLGGDLRSCRCGFLALSISLSQFQTQEKIYIHLQRIDNRKNKISHLWLHHLTDENECISYIKMLYSWSFIDVKLWQPFLRSQRTKCNSFTVELQEFLAQLQEFNHQTSLNMPLFGCL</sequence>
<evidence type="ECO:0000313" key="1">
    <source>
        <dbReference type="EMBL" id="KAJ8466842.1"/>
    </source>
</evidence>